<sequence length="200" mass="21673">MFIHRLLFYVGGLAILTLGASLTIKADLGAGPWDSLNVGLTHLLGLTVGGWSIIIGLLLIFLNALIKKTMPEVSCAITVAISGIFIDGWLLFVFNAFHPVGFYPKLISLSSGILLISLGIATYIQARWPLSPIDDFMIALKERYKITLGTAKTIGEVLALCFAILLHGPIGLGTFAVALGLGPFIAFFSLMWERVLIKKW</sequence>
<feature type="transmembrane region" description="Helical" evidence="1">
    <location>
        <begin position="73"/>
        <end position="94"/>
    </location>
</feature>
<keyword evidence="1" id="KW-0812">Transmembrane</keyword>
<evidence type="ECO:0000313" key="3">
    <source>
        <dbReference type="Proteomes" id="UP001589738"/>
    </source>
</evidence>
<dbReference type="EMBL" id="JBHLUU010000007">
    <property type="protein sequence ID" value="MFC0473920.1"/>
    <property type="molecule type" value="Genomic_DNA"/>
</dbReference>
<keyword evidence="1" id="KW-1133">Transmembrane helix</keyword>
<keyword evidence="3" id="KW-1185">Reference proteome</keyword>
<organism evidence="2 3">
    <name type="scientific">Robertmurraya beringensis</name>
    <dbReference type="NCBI Taxonomy" id="641660"/>
    <lineage>
        <taxon>Bacteria</taxon>
        <taxon>Bacillati</taxon>
        <taxon>Bacillota</taxon>
        <taxon>Bacilli</taxon>
        <taxon>Bacillales</taxon>
        <taxon>Bacillaceae</taxon>
        <taxon>Robertmurraya</taxon>
    </lineage>
</organism>
<feature type="transmembrane region" description="Helical" evidence="1">
    <location>
        <begin position="172"/>
        <end position="192"/>
    </location>
</feature>
<proteinExistence type="predicted"/>
<evidence type="ECO:0000313" key="2">
    <source>
        <dbReference type="EMBL" id="MFC0473920.1"/>
    </source>
</evidence>
<keyword evidence="1" id="KW-0472">Membrane</keyword>
<feature type="transmembrane region" description="Helical" evidence="1">
    <location>
        <begin position="146"/>
        <end position="166"/>
    </location>
</feature>
<accession>A0ABV6KLW9</accession>
<reference evidence="2 3" key="1">
    <citation type="submission" date="2024-09" db="EMBL/GenBank/DDBJ databases">
        <authorList>
            <person name="Sun Q."/>
            <person name="Mori K."/>
        </authorList>
    </citation>
    <scope>NUCLEOTIDE SEQUENCE [LARGE SCALE GENOMIC DNA]</scope>
    <source>
        <strain evidence="2 3">CGMCC 1.9126</strain>
    </source>
</reference>
<dbReference type="Proteomes" id="UP001589738">
    <property type="component" value="Unassembled WGS sequence"/>
</dbReference>
<name>A0ABV6KLW9_9BACI</name>
<dbReference type="PANTHER" id="PTHR40078">
    <property type="entry name" value="INTEGRAL MEMBRANE PROTEIN-RELATED"/>
    <property type="match status" value="1"/>
</dbReference>
<feature type="transmembrane region" description="Helical" evidence="1">
    <location>
        <begin position="42"/>
        <end position="66"/>
    </location>
</feature>
<gene>
    <name evidence="2" type="ORF">ACFFHF_01005</name>
</gene>
<evidence type="ECO:0000256" key="1">
    <source>
        <dbReference type="SAM" id="Phobius"/>
    </source>
</evidence>
<feature type="transmembrane region" description="Helical" evidence="1">
    <location>
        <begin position="106"/>
        <end position="126"/>
    </location>
</feature>
<dbReference type="PANTHER" id="PTHR40078:SF1">
    <property type="entry name" value="INTEGRAL MEMBRANE PROTEIN"/>
    <property type="match status" value="1"/>
</dbReference>
<dbReference type="RefSeq" id="WP_377057439.1">
    <property type="nucleotide sequence ID" value="NZ_JBHLUU010000007.1"/>
</dbReference>
<protein>
    <submittedName>
        <fullName evidence="2">YitT family protein</fullName>
    </submittedName>
</protein>
<dbReference type="InterPro" id="IPR038750">
    <property type="entry name" value="YczE/YyaS-like"/>
</dbReference>
<comment type="caution">
    <text evidence="2">The sequence shown here is derived from an EMBL/GenBank/DDBJ whole genome shotgun (WGS) entry which is preliminary data.</text>
</comment>
<dbReference type="Pfam" id="PF19700">
    <property type="entry name" value="DUF6198"/>
    <property type="match status" value="1"/>
</dbReference>